<sequence>MGCTMSAEDRAARARNKEIEKKMKEDANEAAKDVKLLLLGE</sequence>
<name>A0A5B7IXZ8_PORTR</name>
<dbReference type="Gene3D" id="3.40.50.300">
    <property type="entry name" value="P-loop containing nucleotide triphosphate hydrolases"/>
    <property type="match status" value="1"/>
</dbReference>
<keyword evidence="2" id="KW-1185">Reference proteome</keyword>
<reference evidence="1 2" key="1">
    <citation type="submission" date="2019-05" db="EMBL/GenBank/DDBJ databases">
        <title>Another draft genome of Portunus trituberculatus and its Hox gene families provides insights of decapod evolution.</title>
        <authorList>
            <person name="Jeong J.-H."/>
            <person name="Song I."/>
            <person name="Kim S."/>
            <person name="Choi T."/>
            <person name="Kim D."/>
            <person name="Ryu S."/>
            <person name="Kim W."/>
        </authorList>
    </citation>
    <scope>NUCLEOTIDE SEQUENCE [LARGE SCALE GENOMIC DNA]</scope>
    <source>
        <tissue evidence="1">Muscle</tissue>
    </source>
</reference>
<accession>A0A5B7IXZ8</accession>
<dbReference type="EMBL" id="VSRR010073700">
    <property type="protein sequence ID" value="MPC87169.1"/>
    <property type="molecule type" value="Genomic_DNA"/>
</dbReference>
<protein>
    <submittedName>
        <fullName evidence="1">Guanine nucleotide-binding protein G(O) subunit alpha</fullName>
    </submittedName>
</protein>
<evidence type="ECO:0000313" key="1">
    <source>
        <dbReference type="EMBL" id="MPC87169.1"/>
    </source>
</evidence>
<dbReference type="InterPro" id="IPR027417">
    <property type="entry name" value="P-loop_NTPase"/>
</dbReference>
<comment type="caution">
    <text evidence="1">The sequence shown here is derived from an EMBL/GenBank/DDBJ whole genome shotgun (WGS) entry which is preliminary data.</text>
</comment>
<proteinExistence type="predicted"/>
<dbReference type="AlphaFoldDB" id="A0A5B7IXZ8"/>
<organism evidence="1 2">
    <name type="scientific">Portunus trituberculatus</name>
    <name type="common">Swimming crab</name>
    <name type="synonym">Neptunus trituberculatus</name>
    <dbReference type="NCBI Taxonomy" id="210409"/>
    <lineage>
        <taxon>Eukaryota</taxon>
        <taxon>Metazoa</taxon>
        <taxon>Ecdysozoa</taxon>
        <taxon>Arthropoda</taxon>
        <taxon>Crustacea</taxon>
        <taxon>Multicrustacea</taxon>
        <taxon>Malacostraca</taxon>
        <taxon>Eumalacostraca</taxon>
        <taxon>Eucarida</taxon>
        <taxon>Decapoda</taxon>
        <taxon>Pleocyemata</taxon>
        <taxon>Brachyura</taxon>
        <taxon>Eubrachyura</taxon>
        <taxon>Portunoidea</taxon>
        <taxon>Portunidae</taxon>
        <taxon>Portuninae</taxon>
        <taxon>Portunus</taxon>
    </lineage>
</organism>
<gene>
    <name evidence="1" type="primary">SCGOA_1</name>
    <name evidence="1" type="ORF">E2C01_082021</name>
</gene>
<evidence type="ECO:0000313" key="2">
    <source>
        <dbReference type="Proteomes" id="UP000324222"/>
    </source>
</evidence>
<dbReference type="Proteomes" id="UP000324222">
    <property type="component" value="Unassembled WGS sequence"/>
</dbReference>